<dbReference type="AlphaFoldDB" id="A0A6M3LVU7"/>
<name>A0A6M3LVU7_9ZZZZ</name>
<organism evidence="1">
    <name type="scientific">viral metagenome</name>
    <dbReference type="NCBI Taxonomy" id="1070528"/>
    <lineage>
        <taxon>unclassified sequences</taxon>
        <taxon>metagenomes</taxon>
        <taxon>organismal metagenomes</taxon>
    </lineage>
</organism>
<proteinExistence type="predicted"/>
<gene>
    <name evidence="1" type="ORF">MM415B07576_0005</name>
</gene>
<reference evidence="1" key="1">
    <citation type="submission" date="2020-03" db="EMBL/GenBank/DDBJ databases">
        <title>The deep terrestrial virosphere.</title>
        <authorList>
            <person name="Holmfeldt K."/>
            <person name="Nilsson E."/>
            <person name="Simone D."/>
            <person name="Lopez-Fernandez M."/>
            <person name="Wu X."/>
            <person name="de Brujin I."/>
            <person name="Lundin D."/>
            <person name="Andersson A."/>
            <person name="Bertilsson S."/>
            <person name="Dopson M."/>
        </authorList>
    </citation>
    <scope>NUCLEOTIDE SEQUENCE</scope>
    <source>
        <strain evidence="1">MM415B07576</strain>
    </source>
</reference>
<accession>A0A6M3LVU7</accession>
<evidence type="ECO:0000313" key="1">
    <source>
        <dbReference type="EMBL" id="QJA96708.1"/>
    </source>
</evidence>
<sequence>MSEDMARAKKEDIENFENEKKQIIKEIQDDKCPACGLPTAKIEFFNPRIIQTFGWVECSMCGNVYVPKSILKQKRTIAQEAKPLDSVSAVINP</sequence>
<protein>
    <recommendedName>
        <fullName evidence="2">Transcription factor zinc-finger domain-containing protein</fullName>
    </recommendedName>
</protein>
<dbReference type="EMBL" id="MT143426">
    <property type="protein sequence ID" value="QJA96708.1"/>
    <property type="molecule type" value="Genomic_DNA"/>
</dbReference>
<evidence type="ECO:0008006" key="2">
    <source>
        <dbReference type="Google" id="ProtNLM"/>
    </source>
</evidence>